<evidence type="ECO:0000313" key="1">
    <source>
        <dbReference type="EMBL" id="RNI22611.1"/>
    </source>
</evidence>
<gene>
    <name evidence="1" type="ORF">EFB08_21180</name>
</gene>
<organism evidence="1 2">
    <name type="scientific">Rufibacter latericius</name>
    <dbReference type="NCBI Taxonomy" id="2487040"/>
    <lineage>
        <taxon>Bacteria</taxon>
        <taxon>Pseudomonadati</taxon>
        <taxon>Bacteroidota</taxon>
        <taxon>Cytophagia</taxon>
        <taxon>Cytophagales</taxon>
        <taxon>Hymenobacteraceae</taxon>
        <taxon>Rufibacter</taxon>
    </lineage>
</organism>
<sequence>MDLLDMLKTHYLRDGMKIYNPSNPKKGLCAYCDKPITQYGRSVTTCEYHWLKKKYRGIKERIKNNEKYPYLIDIQLKMTWEELVLWANENQEYKSMKDPALSRKNMGADYYPDNLQWLEYKDAVRYKPY</sequence>
<keyword evidence="2" id="KW-1185">Reference proteome</keyword>
<protein>
    <submittedName>
        <fullName evidence="1">Uncharacterized protein</fullName>
    </submittedName>
</protein>
<dbReference type="EMBL" id="RJJD01000021">
    <property type="protein sequence ID" value="RNI22611.1"/>
    <property type="molecule type" value="Genomic_DNA"/>
</dbReference>
<accession>A0A3M9MAN8</accession>
<name>A0A3M9MAN8_9BACT</name>
<reference evidence="1 2" key="1">
    <citation type="submission" date="2018-11" db="EMBL/GenBank/DDBJ databases">
        <title>Rufibacter latericius sp. nov., isolated from water in Baiyang Lake.</title>
        <authorList>
            <person name="Yang Y."/>
        </authorList>
    </citation>
    <scope>NUCLEOTIDE SEQUENCE [LARGE SCALE GENOMIC DNA]</scope>
    <source>
        <strain evidence="1 2">R-22-1c-1</strain>
    </source>
</reference>
<dbReference type="AlphaFoldDB" id="A0A3M9MAN8"/>
<dbReference type="Proteomes" id="UP000272117">
    <property type="component" value="Unassembled WGS sequence"/>
</dbReference>
<dbReference type="RefSeq" id="WP_123128968.1">
    <property type="nucleotide sequence ID" value="NZ_RJJD01000021.1"/>
</dbReference>
<evidence type="ECO:0000313" key="2">
    <source>
        <dbReference type="Proteomes" id="UP000272117"/>
    </source>
</evidence>
<comment type="caution">
    <text evidence="1">The sequence shown here is derived from an EMBL/GenBank/DDBJ whole genome shotgun (WGS) entry which is preliminary data.</text>
</comment>
<proteinExistence type="predicted"/>